<dbReference type="PANTHER" id="PTHR38166:SF1">
    <property type="entry name" value="C2H2-TYPE DOMAIN-CONTAINING PROTEIN"/>
    <property type="match status" value="1"/>
</dbReference>
<organism evidence="2 3">
    <name type="scientific">Cercophora newfieldiana</name>
    <dbReference type="NCBI Taxonomy" id="92897"/>
    <lineage>
        <taxon>Eukaryota</taxon>
        <taxon>Fungi</taxon>
        <taxon>Dikarya</taxon>
        <taxon>Ascomycota</taxon>
        <taxon>Pezizomycotina</taxon>
        <taxon>Sordariomycetes</taxon>
        <taxon>Sordariomycetidae</taxon>
        <taxon>Sordariales</taxon>
        <taxon>Lasiosphaeriaceae</taxon>
        <taxon>Cercophora</taxon>
    </lineage>
</organism>
<feature type="compositionally biased region" description="Basic and acidic residues" evidence="1">
    <location>
        <begin position="19"/>
        <end position="31"/>
    </location>
</feature>
<sequence>MNKERIQPKRVRLRRRPRLRDAQRKETSPSKLLERAQKALLRTLETSGKSDWNLETTDGALKGQPLTDLQIQDEEVSRSIVFRPLIDQNSGAFLFDGVEKHQDWQWKPHLSGPLQLPSSSMDQNTPEPCKLADNHCSYVRGPFTDSGYASALGTIAMPRAPLQTSSDVKDEDNRTTYTGGSSIGELQKNGHVQELANEIYFHLELEEHRQSWEAISSHVATIIKAFAMRAGSFFGTQASKTMMRFVHKHSMEIVTAIDTLLASDDNQAEVQINSPGAMSLSEKIALWVDKEQNFADEAERDDLFDGVAGDDDWGPDETVSWSYRNLLFGSPPYEWLMATLRREIRTSGASPESKIRNRILEALPCGEVSRHRPLRTHNVTFEVPWEAIMEAGRGSGLSYAEVRIDDGRSGHGSQPCVSTVLSYARKRWPSCGEQVLSVIDQLLATKNGSRWVRGSWVTAPDSTTLSAMIAGKALLVSVSGLLYSIAECGEQLAWLVLSLAGPSSDRHTPPVPYLVGEDFGLTDLSPRGSIPIRIRLGGQQLRSNPEQYAEPERGHERRDSDEPVSPQKAGDIDFDRSPSDALKIPSSSMATTISADESLDSDMLSISDRSEHLTPFCQDPIVSAVFNEVLHKLLEDWQTNNRCQPSTEKSSQSSGVPHTGSSLTQAPSSQTEASQKRRLRSSEENSDGFGDDDNESPRPRKKATNGSQPRKFFACPFWKKNPRAHRDCFSYKLSRIKDVKQHLARQHTPIHCERCLKVFRDRHTKWSHFESDEPCSRGLHGELDGITNEQSEDLRKKSKRGQTESEQWFAVWQVLFPAISRPDSPYMDFEQSQEFAEWEDFCQRRGSAVVAEELSRHLWGESGLPEWVPDLLRIAQSGFRAAFEEFRSQGGSSVPSSEVYDTVGNWLGLGEDAFRVHGHGQAESETYGNQTQGRSFPLQPVVEADTTPGAEDNTDEHLDVTDKNPVELQHFGEWLDWDANFH</sequence>
<evidence type="ECO:0000313" key="3">
    <source>
        <dbReference type="Proteomes" id="UP001174936"/>
    </source>
</evidence>
<feature type="compositionally biased region" description="Polar residues" evidence="1">
    <location>
        <begin position="641"/>
        <end position="673"/>
    </location>
</feature>
<gene>
    <name evidence="2" type="ORF">B0T16DRAFT_408654</name>
</gene>
<feature type="compositionally biased region" description="Polar residues" evidence="1">
    <location>
        <begin position="585"/>
        <end position="595"/>
    </location>
</feature>
<proteinExistence type="predicted"/>
<comment type="caution">
    <text evidence="2">The sequence shown here is derived from an EMBL/GenBank/DDBJ whole genome shotgun (WGS) entry which is preliminary data.</text>
</comment>
<dbReference type="EMBL" id="JAULSV010000003">
    <property type="protein sequence ID" value="KAK0648714.1"/>
    <property type="molecule type" value="Genomic_DNA"/>
</dbReference>
<dbReference type="AlphaFoldDB" id="A0AA39YAG3"/>
<evidence type="ECO:0000256" key="1">
    <source>
        <dbReference type="SAM" id="MobiDB-lite"/>
    </source>
</evidence>
<feature type="compositionally biased region" description="Basic and acidic residues" evidence="1">
    <location>
        <begin position="550"/>
        <end position="561"/>
    </location>
</feature>
<feature type="compositionally biased region" description="Basic and acidic residues" evidence="1">
    <location>
        <begin position="773"/>
        <end position="783"/>
    </location>
</feature>
<accession>A0AA39YAG3</accession>
<protein>
    <recommendedName>
        <fullName evidence="4">C2H2-type domain-containing protein</fullName>
    </recommendedName>
</protein>
<feature type="region of interest" description="Disordered" evidence="1">
    <location>
        <begin position="773"/>
        <end position="801"/>
    </location>
</feature>
<reference evidence="2" key="1">
    <citation type="submission" date="2023-06" db="EMBL/GenBank/DDBJ databases">
        <title>Genome-scale phylogeny and comparative genomics of the fungal order Sordariales.</title>
        <authorList>
            <consortium name="Lawrence Berkeley National Laboratory"/>
            <person name="Hensen N."/>
            <person name="Bonometti L."/>
            <person name="Westerberg I."/>
            <person name="Brannstrom I.O."/>
            <person name="Guillou S."/>
            <person name="Cros-Aarteil S."/>
            <person name="Calhoun S."/>
            <person name="Haridas S."/>
            <person name="Kuo A."/>
            <person name="Mondo S."/>
            <person name="Pangilinan J."/>
            <person name="Riley R."/>
            <person name="Labutti K."/>
            <person name="Andreopoulos B."/>
            <person name="Lipzen A."/>
            <person name="Chen C."/>
            <person name="Yanf M."/>
            <person name="Daum C."/>
            <person name="Ng V."/>
            <person name="Clum A."/>
            <person name="Steindorff A."/>
            <person name="Ohm R."/>
            <person name="Martin F."/>
            <person name="Silar P."/>
            <person name="Natvig D."/>
            <person name="Lalanne C."/>
            <person name="Gautier V."/>
            <person name="Ament-Velasquez S.L."/>
            <person name="Kruys A."/>
            <person name="Hutchinson M.I."/>
            <person name="Powell A.J."/>
            <person name="Barry K."/>
            <person name="Miller A.N."/>
            <person name="Grigoriev I.V."/>
            <person name="Debuchy R."/>
            <person name="Gladieux P."/>
            <person name="Thoren M.H."/>
            <person name="Johannesson H."/>
        </authorList>
    </citation>
    <scope>NUCLEOTIDE SEQUENCE</scope>
    <source>
        <strain evidence="2">SMH2532-1</strain>
    </source>
</reference>
<feature type="region of interest" description="Disordered" evidence="1">
    <location>
        <begin position="162"/>
        <end position="185"/>
    </location>
</feature>
<dbReference type="PANTHER" id="PTHR38166">
    <property type="entry name" value="C2H2-TYPE DOMAIN-CONTAINING PROTEIN-RELATED"/>
    <property type="match status" value="1"/>
</dbReference>
<evidence type="ECO:0008006" key="4">
    <source>
        <dbReference type="Google" id="ProtNLM"/>
    </source>
</evidence>
<name>A0AA39YAG3_9PEZI</name>
<feature type="region of interest" description="Disordered" evidence="1">
    <location>
        <begin position="541"/>
        <end position="595"/>
    </location>
</feature>
<dbReference type="Proteomes" id="UP001174936">
    <property type="component" value="Unassembled WGS sequence"/>
</dbReference>
<feature type="region of interest" description="Disordered" evidence="1">
    <location>
        <begin position="1"/>
        <end position="31"/>
    </location>
</feature>
<feature type="region of interest" description="Disordered" evidence="1">
    <location>
        <begin position="641"/>
        <end position="708"/>
    </location>
</feature>
<keyword evidence="3" id="KW-1185">Reference proteome</keyword>
<evidence type="ECO:0000313" key="2">
    <source>
        <dbReference type="EMBL" id="KAK0648714.1"/>
    </source>
</evidence>
<feature type="compositionally biased region" description="Basic residues" evidence="1">
    <location>
        <begin position="8"/>
        <end position="18"/>
    </location>
</feature>
<feature type="compositionally biased region" description="Acidic residues" evidence="1">
    <location>
        <begin position="684"/>
        <end position="694"/>
    </location>
</feature>